<proteinExistence type="inferred from homology"/>
<dbReference type="GO" id="GO:0008270">
    <property type="term" value="F:zinc ion binding"/>
    <property type="evidence" value="ECO:0007669"/>
    <property type="project" value="InterPro"/>
</dbReference>
<dbReference type="EMBL" id="VFPH01000002">
    <property type="protein sequence ID" value="TQM38240.1"/>
    <property type="molecule type" value="Genomic_DNA"/>
</dbReference>
<evidence type="ECO:0000256" key="1">
    <source>
        <dbReference type="ARBA" id="ARBA00023450"/>
    </source>
</evidence>
<evidence type="ECO:0000313" key="5">
    <source>
        <dbReference type="Proteomes" id="UP000319818"/>
    </source>
</evidence>
<dbReference type="Proteomes" id="UP000319818">
    <property type="component" value="Unassembled WGS sequence"/>
</dbReference>
<name>A0A543FWM2_9PSEU</name>
<dbReference type="SMART" id="SM00507">
    <property type="entry name" value="HNHc"/>
    <property type="match status" value="1"/>
</dbReference>
<organism evidence="4 5">
    <name type="scientific">Pseudonocardia cypriaca</name>
    <dbReference type="NCBI Taxonomy" id="882449"/>
    <lineage>
        <taxon>Bacteria</taxon>
        <taxon>Bacillati</taxon>
        <taxon>Actinomycetota</taxon>
        <taxon>Actinomycetes</taxon>
        <taxon>Pseudonocardiales</taxon>
        <taxon>Pseudonocardiaceae</taxon>
        <taxon>Pseudonocardia</taxon>
    </lineage>
</organism>
<comment type="caution">
    <text evidence="4">The sequence shown here is derived from an EMBL/GenBank/DDBJ whole genome shotgun (WGS) entry which is preliminary data.</text>
</comment>
<feature type="domain" description="HNH nuclease" evidence="3">
    <location>
        <begin position="338"/>
        <end position="389"/>
    </location>
</feature>
<protein>
    <submittedName>
        <fullName evidence="4">Uncharacterized protein DUF222</fullName>
    </submittedName>
</protein>
<dbReference type="AlphaFoldDB" id="A0A543FWM2"/>
<dbReference type="Gene3D" id="1.10.30.50">
    <property type="match status" value="1"/>
</dbReference>
<reference evidence="4 5" key="1">
    <citation type="submission" date="2019-06" db="EMBL/GenBank/DDBJ databases">
        <title>Sequencing the genomes of 1000 actinobacteria strains.</title>
        <authorList>
            <person name="Klenk H.-P."/>
        </authorList>
    </citation>
    <scope>NUCLEOTIDE SEQUENCE [LARGE SCALE GENOMIC DNA]</scope>
    <source>
        <strain evidence="4 5">DSM 45511</strain>
    </source>
</reference>
<dbReference type="GO" id="GO:0003676">
    <property type="term" value="F:nucleic acid binding"/>
    <property type="evidence" value="ECO:0007669"/>
    <property type="project" value="InterPro"/>
</dbReference>
<dbReference type="InterPro" id="IPR003615">
    <property type="entry name" value="HNH_nuc"/>
</dbReference>
<dbReference type="InterPro" id="IPR003870">
    <property type="entry name" value="DUF222"/>
</dbReference>
<accession>A0A543FWM2</accession>
<dbReference type="GO" id="GO:0004519">
    <property type="term" value="F:endonuclease activity"/>
    <property type="evidence" value="ECO:0007669"/>
    <property type="project" value="InterPro"/>
</dbReference>
<keyword evidence="5" id="KW-1185">Reference proteome</keyword>
<evidence type="ECO:0000256" key="2">
    <source>
        <dbReference type="SAM" id="MobiDB-lite"/>
    </source>
</evidence>
<evidence type="ECO:0000313" key="4">
    <source>
        <dbReference type="EMBL" id="TQM38240.1"/>
    </source>
</evidence>
<dbReference type="CDD" id="cd00085">
    <property type="entry name" value="HNHc"/>
    <property type="match status" value="1"/>
</dbReference>
<dbReference type="Pfam" id="PF01844">
    <property type="entry name" value="HNH"/>
    <property type="match status" value="1"/>
</dbReference>
<sequence length="472" mass="51278">MSVAAVTSLPTPLQALPTSALESELLGLAGHIAAAECRFLQLLAEFDDRGGWCGDGIRSCAHWLSWRAGMNLRTAVEHLRVAHALQHLPGITEAFAAGRVSYSKVRAITRVTGSDTATLTRIAADIAAGASELRHTAVADPQTAERVLLDVALSGTASHVETVVRAVRRRHTPPEDLAARRSLTWQWDEDGSLILRARLTPDDGATLIAAIQALAPVSTPVRHPVPPAPQDLDQQAREHEPGPAADRVAARRADALLTLVNRKGGGKEAGPVVERGQAQVIVHLDATTGTARLNDGPELPDATAQRLSCDARVQVLLNDREGNRLYLGRSRRLATPAQIAALTVRDGAGCRFPGCTHTHYLHAHHVQHWLHGGPTDVDNLVMICSFHHRLIHDHGYHIQWASGRWEFSRPDDTPIPTIAPPLTGSSESLIEMHTRARLRITRTTLTPDWYGERLNPEPILDALLPRRITTAA</sequence>
<dbReference type="Pfam" id="PF02720">
    <property type="entry name" value="DUF222"/>
    <property type="match status" value="1"/>
</dbReference>
<dbReference type="InterPro" id="IPR002711">
    <property type="entry name" value="HNH"/>
</dbReference>
<comment type="similarity">
    <text evidence="1">Belongs to the Rv1128c/1148c/1588c/1702c/1945/3466 family.</text>
</comment>
<gene>
    <name evidence="4" type="ORF">FB388_5471</name>
</gene>
<evidence type="ECO:0000259" key="3">
    <source>
        <dbReference type="SMART" id="SM00507"/>
    </source>
</evidence>
<feature type="region of interest" description="Disordered" evidence="2">
    <location>
        <begin position="219"/>
        <end position="245"/>
    </location>
</feature>